<keyword evidence="10" id="KW-0393">Immunoglobulin domain</keyword>
<evidence type="ECO:0000256" key="4">
    <source>
        <dbReference type="ARBA" id="ARBA00022729"/>
    </source>
</evidence>
<evidence type="ECO:0000256" key="1">
    <source>
        <dbReference type="ARBA" id="ARBA00004251"/>
    </source>
</evidence>
<dbReference type="PANTHER" id="PTHR11860">
    <property type="entry name" value="POLYMERIC-IMMUNOGLOBULIN RECEPTOR"/>
    <property type="match status" value="1"/>
</dbReference>
<organism evidence="14 15">
    <name type="scientific">Cricetulus griseus</name>
    <name type="common">Chinese hamster</name>
    <name type="synonym">Cricetulus barabensis griseus</name>
    <dbReference type="NCBI Taxonomy" id="10029"/>
    <lineage>
        <taxon>Eukaryota</taxon>
        <taxon>Metazoa</taxon>
        <taxon>Chordata</taxon>
        <taxon>Craniata</taxon>
        <taxon>Vertebrata</taxon>
        <taxon>Euteleostomi</taxon>
        <taxon>Mammalia</taxon>
        <taxon>Eutheria</taxon>
        <taxon>Euarchontoglires</taxon>
        <taxon>Glires</taxon>
        <taxon>Rodentia</taxon>
        <taxon>Myomorpha</taxon>
        <taxon>Muroidea</taxon>
        <taxon>Cricetidae</taxon>
        <taxon>Cricetinae</taxon>
        <taxon>Cricetulus</taxon>
    </lineage>
</organism>
<evidence type="ECO:0000256" key="5">
    <source>
        <dbReference type="ARBA" id="ARBA00022859"/>
    </source>
</evidence>
<evidence type="ECO:0000256" key="11">
    <source>
        <dbReference type="ARBA" id="ARBA00043958"/>
    </source>
</evidence>
<comment type="subcellular location">
    <subcellularLocation>
        <location evidence="1">Cell membrane</location>
        <topology evidence="1">Single-pass type I membrane protein</topology>
    </subcellularLocation>
</comment>
<keyword evidence="8" id="KW-1015">Disulfide bond</keyword>
<comment type="similarity">
    <text evidence="11">Belongs to the CD300 family.</text>
</comment>
<dbReference type="Ensembl" id="ENSCGRT00001020463.1">
    <property type="protein sequence ID" value="ENSCGRP00001016219.1"/>
    <property type="gene ID" value="ENSCGRG00001016617.1"/>
</dbReference>
<name>A0A8C2MIH3_CRIGR</name>
<sequence>MHSILVPPFLPCCSTAQDAITGPSMVRGQERGSLTVRCRYKSKWKDYKKYWCQGADWRTCETLVKTDASEKLVKKNRVSIRDNQTDLIFTVTLEDLRISDAGVYWCGIDRVGYDHMFKVNFCNLYILCPPPQVSQSLEGDVCYANLSLQQPRPSHGSSQKKGSSMSSSGKAHQEEVEYVTMAPFPREEISYAALTLAALGQEPIYNNTGSSLPGAMP</sequence>
<keyword evidence="3" id="KW-0812">Transmembrane</keyword>
<dbReference type="GO" id="GO:0002376">
    <property type="term" value="P:immune system process"/>
    <property type="evidence" value="ECO:0007669"/>
    <property type="project" value="UniProtKB-KW"/>
</dbReference>
<dbReference type="GO" id="GO:0005886">
    <property type="term" value="C:plasma membrane"/>
    <property type="evidence" value="ECO:0007669"/>
    <property type="project" value="UniProtKB-SubCell"/>
</dbReference>
<evidence type="ECO:0000256" key="9">
    <source>
        <dbReference type="ARBA" id="ARBA00023170"/>
    </source>
</evidence>
<dbReference type="GO" id="GO:0004888">
    <property type="term" value="F:transmembrane signaling receptor activity"/>
    <property type="evidence" value="ECO:0007669"/>
    <property type="project" value="TreeGrafter"/>
</dbReference>
<reference evidence="14" key="1">
    <citation type="submission" date="2025-08" db="UniProtKB">
        <authorList>
            <consortium name="Ensembl"/>
        </authorList>
    </citation>
    <scope>IDENTIFICATION</scope>
</reference>
<protein>
    <recommendedName>
        <fullName evidence="13">Immunoglobulin domain-containing protein</fullName>
    </recommendedName>
</protein>
<keyword evidence="6" id="KW-1133">Transmembrane helix</keyword>
<evidence type="ECO:0000259" key="13">
    <source>
        <dbReference type="SMART" id="SM00409"/>
    </source>
</evidence>
<evidence type="ECO:0000256" key="12">
    <source>
        <dbReference type="SAM" id="MobiDB-lite"/>
    </source>
</evidence>
<dbReference type="InterPro" id="IPR050671">
    <property type="entry name" value="CD300_family_receptors"/>
</dbReference>
<dbReference type="Gene3D" id="2.60.40.10">
    <property type="entry name" value="Immunoglobulins"/>
    <property type="match status" value="1"/>
</dbReference>
<dbReference type="InterPro" id="IPR013106">
    <property type="entry name" value="Ig_V-set"/>
</dbReference>
<feature type="domain" description="Immunoglobulin" evidence="13">
    <location>
        <begin position="23"/>
        <end position="127"/>
    </location>
</feature>
<dbReference type="Proteomes" id="UP000694386">
    <property type="component" value="Unplaced"/>
</dbReference>
<dbReference type="AlphaFoldDB" id="A0A8C2MIH3"/>
<evidence type="ECO:0000256" key="8">
    <source>
        <dbReference type="ARBA" id="ARBA00023157"/>
    </source>
</evidence>
<reference evidence="14" key="2">
    <citation type="submission" date="2025-09" db="UniProtKB">
        <authorList>
            <consortium name="Ensembl"/>
        </authorList>
    </citation>
    <scope>IDENTIFICATION</scope>
</reference>
<proteinExistence type="inferred from homology"/>
<dbReference type="InterPro" id="IPR003599">
    <property type="entry name" value="Ig_sub"/>
</dbReference>
<keyword evidence="4" id="KW-0732">Signal</keyword>
<keyword evidence="2" id="KW-1003">Cell membrane</keyword>
<evidence type="ECO:0000313" key="14">
    <source>
        <dbReference type="Ensembl" id="ENSCGRP00001016219.1"/>
    </source>
</evidence>
<dbReference type="CDD" id="cd05716">
    <property type="entry name" value="IgV_pIgR_like"/>
    <property type="match status" value="1"/>
</dbReference>
<dbReference type="InterPro" id="IPR036179">
    <property type="entry name" value="Ig-like_dom_sf"/>
</dbReference>
<dbReference type="Pfam" id="PF07686">
    <property type="entry name" value="V-set"/>
    <property type="match status" value="1"/>
</dbReference>
<evidence type="ECO:0000313" key="15">
    <source>
        <dbReference type="Proteomes" id="UP000694386"/>
    </source>
</evidence>
<dbReference type="PANTHER" id="PTHR11860:SF101">
    <property type="entry name" value="CMRF35-LIKE MOLECULE 1"/>
    <property type="match status" value="1"/>
</dbReference>
<keyword evidence="7" id="KW-0472">Membrane</keyword>
<feature type="region of interest" description="Disordered" evidence="12">
    <location>
        <begin position="150"/>
        <end position="172"/>
    </location>
</feature>
<dbReference type="Pfam" id="PF15330">
    <property type="entry name" value="SIT"/>
    <property type="match status" value="1"/>
</dbReference>
<evidence type="ECO:0000256" key="7">
    <source>
        <dbReference type="ARBA" id="ARBA00023136"/>
    </source>
</evidence>
<evidence type="ECO:0000256" key="6">
    <source>
        <dbReference type="ARBA" id="ARBA00022989"/>
    </source>
</evidence>
<evidence type="ECO:0000256" key="10">
    <source>
        <dbReference type="ARBA" id="ARBA00023319"/>
    </source>
</evidence>
<keyword evidence="9" id="KW-0675">Receptor</keyword>
<evidence type="ECO:0000256" key="2">
    <source>
        <dbReference type="ARBA" id="ARBA00022475"/>
    </source>
</evidence>
<dbReference type="SUPFAM" id="SSF48726">
    <property type="entry name" value="Immunoglobulin"/>
    <property type="match status" value="1"/>
</dbReference>
<dbReference type="InterPro" id="IPR013783">
    <property type="entry name" value="Ig-like_fold"/>
</dbReference>
<evidence type="ECO:0000256" key="3">
    <source>
        <dbReference type="ARBA" id="ARBA00022692"/>
    </source>
</evidence>
<accession>A0A8C2MIH3</accession>
<keyword evidence="5" id="KW-0391">Immunity</keyword>
<feature type="compositionally biased region" description="Low complexity" evidence="12">
    <location>
        <begin position="154"/>
        <end position="170"/>
    </location>
</feature>
<dbReference type="SMART" id="SM00409">
    <property type="entry name" value="IG"/>
    <property type="match status" value="1"/>
</dbReference>